<dbReference type="AlphaFoldDB" id="A0A419PQN9"/>
<reference evidence="2 3" key="2">
    <citation type="journal article" date="2021" name="Genomics">
        <title>High-quality reference genome for Clonorchis sinensis.</title>
        <authorList>
            <person name="Young N.D."/>
            <person name="Stroehlein A.J."/>
            <person name="Kinkar L."/>
            <person name="Wang T."/>
            <person name="Sohn W.M."/>
            <person name="Chang B.C.H."/>
            <person name="Kaur P."/>
            <person name="Weisz D."/>
            <person name="Dudchenko O."/>
            <person name="Aiden E.L."/>
            <person name="Korhonen P.K."/>
            <person name="Gasser R.B."/>
        </authorList>
    </citation>
    <scope>NUCLEOTIDE SEQUENCE [LARGE SCALE GENOMIC DNA]</scope>
    <source>
        <strain evidence="2">Cs-k2</strain>
    </source>
</reference>
<proteinExistence type="predicted"/>
<reference evidence="2 3" key="1">
    <citation type="journal article" date="2018" name="Biotechnol. Adv.">
        <title>Improved genomic resources and new bioinformatic workflow for the carcinogenic parasite Clonorchis sinensis: Biotechnological implications.</title>
        <authorList>
            <person name="Wang D."/>
            <person name="Korhonen P.K."/>
            <person name="Gasser R.B."/>
            <person name="Young N.D."/>
        </authorList>
    </citation>
    <scope>NUCLEOTIDE SEQUENCE [LARGE SCALE GENOMIC DNA]</scope>
    <source>
        <strain evidence="2">Cs-k2</strain>
    </source>
</reference>
<organism evidence="2 3">
    <name type="scientific">Clonorchis sinensis</name>
    <name type="common">Chinese liver fluke</name>
    <dbReference type="NCBI Taxonomy" id="79923"/>
    <lineage>
        <taxon>Eukaryota</taxon>
        <taxon>Metazoa</taxon>
        <taxon>Spiralia</taxon>
        <taxon>Lophotrochozoa</taxon>
        <taxon>Platyhelminthes</taxon>
        <taxon>Trematoda</taxon>
        <taxon>Digenea</taxon>
        <taxon>Opisthorchiida</taxon>
        <taxon>Opisthorchiata</taxon>
        <taxon>Opisthorchiidae</taxon>
        <taxon>Clonorchis</taxon>
    </lineage>
</organism>
<gene>
    <name evidence="2" type="ORF">CSKR_103905</name>
</gene>
<dbReference type="EMBL" id="NIRI02000056">
    <property type="protein sequence ID" value="KAG5446023.1"/>
    <property type="molecule type" value="Genomic_DNA"/>
</dbReference>
<evidence type="ECO:0000313" key="3">
    <source>
        <dbReference type="Proteomes" id="UP000286415"/>
    </source>
</evidence>
<sequence>MAQWLERGFTDRKVRASNPTSASPLSMSKLVQPSSIPALVLLSGGMAIRHRKGTSAESCEKTSGQKETLILHEVCPTAKRGSGKLAETAYSQASDLRGMSWILQSILKHELCSLELPQMGFDRRLISTSGILAKYTHLQTNLALRETHLEPS</sequence>
<feature type="region of interest" description="Disordered" evidence="1">
    <location>
        <begin position="1"/>
        <end position="27"/>
    </location>
</feature>
<dbReference type="OrthoDB" id="3214149at2759"/>
<evidence type="ECO:0000256" key="1">
    <source>
        <dbReference type="SAM" id="MobiDB-lite"/>
    </source>
</evidence>
<comment type="caution">
    <text evidence="2">The sequence shown here is derived from an EMBL/GenBank/DDBJ whole genome shotgun (WGS) entry which is preliminary data.</text>
</comment>
<keyword evidence="3" id="KW-1185">Reference proteome</keyword>
<name>A0A419PQN9_CLOSI</name>
<dbReference type="InParanoid" id="A0A419PQN9"/>
<protein>
    <submittedName>
        <fullName evidence="2">Uncharacterized protein</fullName>
    </submittedName>
</protein>
<dbReference type="Proteomes" id="UP000286415">
    <property type="component" value="Unassembled WGS sequence"/>
</dbReference>
<evidence type="ECO:0000313" key="2">
    <source>
        <dbReference type="EMBL" id="KAG5446023.1"/>
    </source>
</evidence>
<feature type="compositionally biased region" description="Polar residues" evidence="1">
    <location>
        <begin position="17"/>
        <end position="27"/>
    </location>
</feature>
<accession>A0A419PQN9</accession>